<dbReference type="GO" id="GO:0016787">
    <property type="term" value="F:hydrolase activity"/>
    <property type="evidence" value="ECO:0007669"/>
    <property type="project" value="UniProtKB-KW"/>
</dbReference>
<dbReference type="PANTHER" id="PTHR34216">
    <property type="match status" value="1"/>
</dbReference>
<feature type="domain" description="NodB homology" evidence="3">
    <location>
        <begin position="65"/>
        <end position="286"/>
    </location>
</feature>
<accession>A0ABU3DQA9</accession>
<dbReference type="InterPro" id="IPR051398">
    <property type="entry name" value="Polysacch_Deacetylase"/>
</dbReference>
<evidence type="ECO:0000256" key="2">
    <source>
        <dbReference type="ARBA" id="ARBA00022729"/>
    </source>
</evidence>
<keyword evidence="4" id="KW-0378">Hydrolase</keyword>
<protein>
    <submittedName>
        <fullName evidence="4">Polysaccharide deacetylase family protein</fullName>
        <ecNumber evidence="4">3.-.-.-</ecNumber>
    </submittedName>
</protein>
<dbReference type="PANTHER" id="PTHR34216:SF3">
    <property type="entry name" value="POLY-BETA-1,6-N-ACETYL-D-GLUCOSAMINE N-DEACETYLASE"/>
    <property type="match status" value="1"/>
</dbReference>
<dbReference type="Proteomes" id="UP001253848">
    <property type="component" value="Unassembled WGS sequence"/>
</dbReference>
<comment type="caution">
    <text evidence="4">The sequence shown here is derived from an EMBL/GenBank/DDBJ whole genome shotgun (WGS) entry which is preliminary data.</text>
</comment>
<dbReference type="CDD" id="cd10918">
    <property type="entry name" value="CE4_NodB_like_5s_6s"/>
    <property type="match status" value="1"/>
</dbReference>
<name>A0ABU3DQA9_9FLAO</name>
<organism evidence="4 5">
    <name type="scientific">Autumnicola psychrophila</name>
    <dbReference type="NCBI Taxonomy" id="3075592"/>
    <lineage>
        <taxon>Bacteria</taxon>
        <taxon>Pseudomonadati</taxon>
        <taxon>Bacteroidota</taxon>
        <taxon>Flavobacteriia</taxon>
        <taxon>Flavobacteriales</taxon>
        <taxon>Flavobacteriaceae</taxon>
        <taxon>Autumnicola</taxon>
    </lineage>
</organism>
<gene>
    <name evidence="4" type="ORF">RM541_02710</name>
</gene>
<comment type="subcellular location">
    <subcellularLocation>
        <location evidence="1">Secreted</location>
    </subcellularLocation>
</comment>
<evidence type="ECO:0000256" key="1">
    <source>
        <dbReference type="ARBA" id="ARBA00004613"/>
    </source>
</evidence>
<proteinExistence type="predicted"/>
<dbReference type="EC" id="3.-.-.-" evidence="4"/>
<dbReference type="Pfam" id="PF01522">
    <property type="entry name" value="Polysacc_deac_1"/>
    <property type="match status" value="1"/>
</dbReference>
<dbReference type="SUPFAM" id="SSF88713">
    <property type="entry name" value="Glycoside hydrolase/deacetylase"/>
    <property type="match status" value="1"/>
</dbReference>
<reference evidence="4 5" key="1">
    <citation type="submission" date="2023-09" db="EMBL/GenBank/DDBJ databases">
        <authorList>
            <person name="Rey-Velasco X."/>
        </authorList>
    </citation>
    <scope>NUCLEOTIDE SEQUENCE [LARGE SCALE GENOMIC DNA]</scope>
    <source>
        <strain evidence="4 5">F225</strain>
    </source>
</reference>
<dbReference type="PROSITE" id="PS51677">
    <property type="entry name" value="NODB"/>
    <property type="match status" value="1"/>
</dbReference>
<dbReference type="EMBL" id="JAVRHN010000002">
    <property type="protein sequence ID" value="MDT0685257.1"/>
    <property type="molecule type" value="Genomic_DNA"/>
</dbReference>
<dbReference type="RefSeq" id="WP_311498692.1">
    <property type="nucleotide sequence ID" value="NZ_JAVRHN010000002.1"/>
</dbReference>
<evidence type="ECO:0000313" key="4">
    <source>
        <dbReference type="EMBL" id="MDT0685257.1"/>
    </source>
</evidence>
<evidence type="ECO:0000313" key="5">
    <source>
        <dbReference type="Proteomes" id="UP001253848"/>
    </source>
</evidence>
<evidence type="ECO:0000259" key="3">
    <source>
        <dbReference type="PROSITE" id="PS51677"/>
    </source>
</evidence>
<keyword evidence="5" id="KW-1185">Reference proteome</keyword>
<dbReference type="InterPro" id="IPR011330">
    <property type="entry name" value="Glyco_hydro/deAcase_b/a-brl"/>
</dbReference>
<keyword evidence="2" id="KW-0732">Signal</keyword>
<sequence length="286" mass="33487">MPKSKLVILNYHQLGEDFDPKIHNEFIWNTTELFEKHMSYLRQNFTIVSLTEGLKALKNKTINETMVSITFDDGDASMTSLAMPILERLQVPATFFINTAYGEEKMGYWYNLGPYFQNNELLEASTAIRNTVDSNEYHNLLKLEDAVNVENNPRPSPFYANYKDFETCTNPLFHFGLHGHEHLRFSMLTREAQKENLRKNIETMKHWPNYVPHFAIPFGKPQDWNTDTLEIAKELDVVPFLAHHGYNTQYKDPFLRFSVDTKNLKSVFQSFSPFQGSYYKLNKLNF</sequence>
<dbReference type="InterPro" id="IPR002509">
    <property type="entry name" value="NODB_dom"/>
</dbReference>
<dbReference type="Gene3D" id="3.20.20.370">
    <property type="entry name" value="Glycoside hydrolase/deacetylase"/>
    <property type="match status" value="1"/>
</dbReference>